<dbReference type="PIRSF" id="PIRSF006268">
    <property type="entry name" value="ApbE"/>
    <property type="match status" value="1"/>
</dbReference>
<name>A0A841HUT0_9GAMM</name>
<keyword evidence="14 20" id="KW-0449">Lipoprotein</keyword>
<comment type="cofactor">
    <cofactor evidence="19">
        <name>Mg(2+)</name>
        <dbReference type="ChEBI" id="CHEBI:18420"/>
    </cofactor>
    <cofactor evidence="19">
        <name>Mn(2+)</name>
        <dbReference type="ChEBI" id="CHEBI:29035"/>
    </cofactor>
    <text evidence="19">Magnesium. Can also use manganese.</text>
</comment>
<evidence type="ECO:0000256" key="17">
    <source>
        <dbReference type="ARBA" id="ARBA00060485"/>
    </source>
</evidence>
<evidence type="ECO:0000256" key="15">
    <source>
        <dbReference type="ARBA" id="ARBA00031306"/>
    </source>
</evidence>
<feature type="binding site" evidence="19">
    <location>
        <position position="290"/>
    </location>
    <ligand>
        <name>Mg(2+)</name>
        <dbReference type="ChEBI" id="CHEBI:18420"/>
    </ligand>
</feature>
<evidence type="ECO:0000256" key="10">
    <source>
        <dbReference type="ARBA" id="ARBA00022827"/>
    </source>
</evidence>
<feature type="binding site" evidence="19">
    <location>
        <position position="172"/>
    </location>
    <ligand>
        <name>Mg(2+)</name>
        <dbReference type="ChEBI" id="CHEBI:18420"/>
    </ligand>
</feature>
<keyword evidence="11 18" id="KW-0460">Magnesium</keyword>
<evidence type="ECO:0000256" key="14">
    <source>
        <dbReference type="ARBA" id="ARBA00023288"/>
    </source>
</evidence>
<evidence type="ECO:0000313" key="22">
    <source>
        <dbReference type="Proteomes" id="UP000588068"/>
    </source>
</evidence>
<evidence type="ECO:0000256" key="19">
    <source>
        <dbReference type="PIRSR" id="PIRSR006268-2"/>
    </source>
</evidence>
<comment type="similarity">
    <text evidence="1 18 20">Belongs to the ApbE family.</text>
</comment>
<evidence type="ECO:0000256" key="11">
    <source>
        <dbReference type="ARBA" id="ARBA00022842"/>
    </source>
</evidence>
<evidence type="ECO:0000256" key="18">
    <source>
        <dbReference type="PIRNR" id="PIRNR006268"/>
    </source>
</evidence>
<evidence type="ECO:0000256" key="2">
    <source>
        <dbReference type="ARBA" id="ARBA00011955"/>
    </source>
</evidence>
<keyword evidence="4" id="KW-1003">Cell membrane</keyword>
<keyword evidence="22" id="KW-1185">Reference proteome</keyword>
<keyword evidence="13" id="KW-0564">Palmitate</keyword>
<evidence type="ECO:0000256" key="3">
    <source>
        <dbReference type="ARBA" id="ARBA00016337"/>
    </source>
</evidence>
<evidence type="ECO:0000256" key="9">
    <source>
        <dbReference type="ARBA" id="ARBA00022729"/>
    </source>
</evidence>
<dbReference type="Pfam" id="PF02424">
    <property type="entry name" value="ApbE"/>
    <property type="match status" value="1"/>
</dbReference>
<dbReference type="RefSeq" id="WP_184335129.1">
    <property type="nucleotide sequence ID" value="NZ_JACHHZ010000006.1"/>
</dbReference>
<evidence type="ECO:0000256" key="12">
    <source>
        <dbReference type="ARBA" id="ARBA00023136"/>
    </source>
</evidence>
<comment type="subcellular location">
    <subcellularLocation>
        <location evidence="17 20">Cell inner membrane</location>
        <topology evidence="17 20">Lipid-anchor</topology>
        <orientation evidence="17 20">Periplasmic side</orientation>
    </subcellularLocation>
</comment>
<proteinExistence type="inferred from homology"/>
<evidence type="ECO:0000256" key="1">
    <source>
        <dbReference type="ARBA" id="ARBA00008282"/>
    </source>
</evidence>
<evidence type="ECO:0000256" key="6">
    <source>
        <dbReference type="ARBA" id="ARBA00022630"/>
    </source>
</evidence>
<comment type="caution">
    <text evidence="21">The sequence shown here is derived from an EMBL/GenBank/DDBJ whole genome shotgun (WGS) entry which is preliminary data.</text>
</comment>
<evidence type="ECO:0000313" key="21">
    <source>
        <dbReference type="EMBL" id="MBB6095732.1"/>
    </source>
</evidence>
<dbReference type="GO" id="GO:0046872">
    <property type="term" value="F:metal ion binding"/>
    <property type="evidence" value="ECO:0007669"/>
    <property type="project" value="UniProtKB-UniRule"/>
</dbReference>
<dbReference type="InterPro" id="IPR024932">
    <property type="entry name" value="ApbE"/>
</dbReference>
<dbReference type="PROSITE" id="PS51257">
    <property type="entry name" value="PROKAR_LIPOPROTEIN"/>
    <property type="match status" value="1"/>
</dbReference>
<reference evidence="21 22" key="1">
    <citation type="submission" date="2020-08" db="EMBL/GenBank/DDBJ databases">
        <title>Genomic Encyclopedia of Type Strains, Phase IV (KMG-IV): sequencing the most valuable type-strain genomes for metagenomic binning, comparative biology and taxonomic classification.</title>
        <authorList>
            <person name="Goeker M."/>
        </authorList>
    </citation>
    <scope>NUCLEOTIDE SEQUENCE [LARGE SCALE GENOMIC DNA]</scope>
    <source>
        <strain evidence="21 22">DSM 26723</strain>
    </source>
</reference>
<dbReference type="PANTHER" id="PTHR30040">
    <property type="entry name" value="THIAMINE BIOSYNTHESIS LIPOPROTEIN APBE"/>
    <property type="match status" value="1"/>
</dbReference>
<keyword evidence="9" id="KW-0732">Signal</keyword>
<evidence type="ECO:0000256" key="13">
    <source>
        <dbReference type="ARBA" id="ARBA00023139"/>
    </source>
</evidence>
<keyword evidence="5 20" id="KW-0997">Cell inner membrane</keyword>
<comment type="function">
    <text evidence="20">Flavin transferase that catalyzes the transfer of the FMN moiety of FAD and its covalent binding to the hydroxyl group of a threonine residue in a target flavoprotein.</text>
</comment>
<keyword evidence="10 18" id="KW-0274">FAD</keyword>
<keyword evidence="12" id="KW-0472">Membrane</keyword>
<dbReference type="Gene3D" id="3.10.520.10">
    <property type="entry name" value="ApbE-like domains"/>
    <property type="match status" value="1"/>
</dbReference>
<feature type="binding site" evidence="19">
    <location>
        <position position="286"/>
    </location>
    <ligand>
        <name>Mg(2+)</name>
        <dbReference type="ChEBI" id="CHEBI:18420"/>
    </ligand>
</feature>
<evidence type="ECO:0000256" key="5">
    <source>
        <dbReference type="ARBA" id="ARBA00022519"/>
    </source>
</evidence>
<comment type="catalytic activity">
    <reaction evidence="16 18 20">
        <text>L-threonyl-[protein] + FAD = FMN-L-threonyl-[protein] + AMP + H(+)</text>
        <dbReference type="Rhea" id="RHEA:36847"/>
        <dbReference type="Rhea" id="RHEA-COMP:11060"/>
        <dbReference type="Rhea" id="RHEA-COMP:11061"/>
        <dbReference type="ChEBI" id="CHEBI:15378"/>
        <dbReference type="ChEBI" id="CHEBI:30013"/>
        <dbReference type="ChEBI" id="CHEBI:57692"/>
        <dbReference type="ChEBI" id="CHEBI:74257"/>
        <dbReference type="ChEBI" id="CHEBI:456215"/>
        <dbReference type="EC" id="2.7.1.180"/>
    </reaction>
</comment>
<evidence type="ECO:0000256" key="7">
    <source>
        <dbReference type="ARBA" id="ARBA00022679"/>
    </source>
</evidence>
<protein>
    <recommendedName>
        <fullName evidence="3 18">FAD:protein FMN transferase</fullName>
        <ecNumber evidence="2 18">2.7.1.180</ecNumber>
    </recommendedName>
    <alternativeName>
        <fullName evidence="15 18">Flavin transferase</fullName>
    </alternativeName>
</protein>
<dbReference type="GO" id="GO:0016740">
    <property type="term" value="F:transferase activity"/>
    <property type="evidence" value="ECO:0007669"/>
    <property type="project" value="UniProtKB-UniRule"/>
</dbReference>
<keyword evidence="8 18" id="KW-0479">Metal-binding</keyword>
<sequence>MPRLFAALLAFLVTACHQPPPVIDLSGPTMGTTYSVKVVGAPEGVDSHAVRVAIDDVLATIDVQMSAYRPDSEISRFNASGTTDWFAVSGEFVAVVTGAQVVSERSGGALDITVAPLVTLWGMGPAGEMKELPDEPTLAAARARVGYRNLEVRQTPFAIRRRIPELTVDLNAVTPGYAVDLLSSKFEALGIANFMIDIGGEVRARGRNAQGAAWRIAIERPVDAEPEPFAIAQIDDMAITTSGEYRHYVMRDGHRYSHTIDPRTGRPVEHALASVAVVQPTALEADAWATALNVLGENEGYELAEKLRIPALFIVAKGDGLEHRMTTPFAKYLAEPLR</sequence>
<evidence type="ECO:0000256" key="4">
    <source>
        <dbReference type="ARBA" id="ARBA00022475"/>
    </source>
</evidence>
<keyword evidence="7 18" id="KW-0808">Transferase</keyword>
<dbReference type="EMBL" id="JACHHZ010000006">
    <property type="protein sequence ID" value="MBB6095732.1"/>
    <property type="molecule type" value="Genomic_DNA"/>
</dbReference>
<dbReference type="EC" id="2.7.1.180" evidence="2 18"/>
<dbReference type="AlphaFoldDB" id="A0A841HUT0"/>
<dbReference type="GO" id="GO:0005886">
    <property type="term" value="C:plasma membrane"/>
    <property type="evidence" value="ECO:0007669"/>
    <property type="project" value="UniProtKB-SubCell"/>
</dbReference>
<dbReference type="InterPro" id="IPR003374">
    <property type="entry name" value="ApbE-like_sf"/>
</dbReference>
<keyword evidence="6 18" id="KW-0285">Flavoprotein</keyword>
<evidence type="ECO:0000256" key="8">
    <source>
        <dbReference type="ARBA" id="ARBA00022723"/>
    </source>
</evidence>
<dbReference type="FunFam" id="3.10.520.10:FF:000001">
    <property type="entry name" value="FAD:protein FMN transferase"/>
    <property type="match status" value="1"/>
</dbReference>
<dbReference type="SUPFAM" id="SSF143631">
    <property type="entry name" value="ApbE-like"/>
    <property type="match status" value="1"/>
</dbReference>
<dbReference type="Proteomes" id="UP000588068">
    <property type="component" value="Unassembled WGS sequence"/>
</dbReference>
<evidence type="ECO:0000256" key="16">
    <source>
        <dbReference type="ARBA" id="ARBA00048540"/>
    </source>
</evidence>
<accession>A0A841HUT0</accession>
<evidence type="ECO:0000256" key="20">
    <source>
        <dbReference type="RuleBase" id="RU363002"/>
    </source>
</evidence>
<dbReference type="PANTHER" id="PTHR30040:SF2">
    <property type="entry name" value="FAD:PROTEIN FMN TRANSFERASE"/>
    <property type="match status" value="1"/>
</dbReference>
<gene>
    <name evidence="21" type="ORF">HNQ60_004623</name>
</gene>
<organism evidence="21 22">
    <name type="scientific">Povalibacter uvarum</name>
    <dbReference type="NCBI Taxonomy" id="732238"/>
    <lineage>
        <taxon>Bacteria</taxon>
        <taxon>Pseudomonadati</taxon>
        <taxon>Pseudomonadota</taxon>
        <taxon>Gammaproteobacteria</taxon>
        <taxon>Steroidobacterales</taxon>
        <taxon>Steroidobacteraceae</taxon>
        <taxon>Povalibacter</taxon>
    </lineage>
</organism>